<dbReference type="EMBL" id="MN877442">
    <property type="protein sequence ID" value="QHZ59861.1"/>
    <property type="molecule type" value="Genomic_DNA"/>
</dbReference>
<dbReference type="GeneID" id="55626555"/>
<organism evidence="1 2">
    <name type="scientific">Alteromonas phage vB_AmeM_PT11-V22</name>
    <dbReference type="NCBI Taxonomy" id="2704031"/>
    <lineage>
        <taxon>Viruses</taxon>
        <taxon>Duplodnaviria</taxon>
        <taxon>Heunggongvirae</taxon>
        <taxon>Uroviricota</taxon>
        <taxon>Caudoviricetes</taxon>
        <taxon>Myoalterovirus</taxon>
        <taxon>Myoalterovirus PT11V22</taxon>
    </lineage>
</organism>
<proteinExistence type="predicted"/>
<evidence type="ECO:0000313" key="2">
    <source>
        <dbReference type="Proteomes" id="UP000479357"/>
    </source>
</evidence>
<evidence type="ECO:0000313" key="1">
    <source>
        <dbReference type="EMBL" id="QHZ59861.1"/>
    </source>
</evidence>
<name>A0A6C0R0N7_9CAUD</name>
<accession>A0A6C0R0N7</accession>
<protein>
    <submittedName>
        <fullName evidence="1">Uncharacterized protein</fullName>
    </submittedName>
</protein>
<sequence>MKLNDFRGYDSWMDKHITVIPIEVNAALGEVYLYIAWDETGANIVRASTSLKETVNALKAYSESLK</sequence>
<dbReference type="Proteomes" id="UP000479357">
    <property type="component" value="Segment"/>
</dbReference>
<reference evidence="1 2" key="1">
    <citation type="submission" date="2019-12" db="EMBL/GenBank/DDBJ databases">
        <title>Alteromonas phage V22 represents a new genus of marine bacteriophages that requires a novel tail fiber chaperone for host recognition.</title>
        <authorList>
            <person name="Gonzalez-Serrano R."/>
            <person name="Dunne M."/>
            <person name="Rosselli R."/>
            <person name="Martin-Cuadrado A.-B."/>
            <person name="Grosboillot V."/>
            <person name="Zinsli L."/>
            <person name="Roda-Garcia J.J."/>
            <person name="Loessner M.J."/>
            <person name="Rodriguez-Valera F."/>
        </authorList>
    </citation>
    <scope>NUCLEOTIDE SEQUENCE [LARGE SCALE GENOMIC DNA]</scope>
</reference>
<dbReference type="KEGG" id="vg:55626555"/>
<dbReference type="RefSeq" id="YP_009855815.1">
    <property type="nucleotide sequence ID" value="NC_048847.1"/>
</dbReference>
<keyword evidence="2" id="KW-1185">Reference proteome</keyword>